<dbReference type="AlphaFoldDB" id="A0A542DTR9"/>
<accession>A0A542DTR9</accession>
<dbReference type="EMBL" id="VFMM01000003">
    <property type="protein sequence ID" value="TQJ06468.1"/>
    <property type="molecule type" value="Genomic_DNA"/>
</dbReference>
<comment type="caution">
    <text evidence="2">The sequence shown here is derived from an EMBL/GenBank/DDBJ whole genome shotgun (WGS) entry which is preliminary data.</text>
</comment>
<dbReference type="Proteomes" id="UP000316298">
    <property type="component" value="Unassembled WGS sequence"/>
</dbReference>
<protein>
    <submittedName>
        <fullName evidence="2">Uncharacterized protein</fullName>
    </submittedName>
</protein>
<evidence type="ECO:0000313" key="3">
    <source>
        <dbReference type="Proteomes" id="UP000316298"/>
    </source>
</evidence>
<evidence type="ECO:0000313" key="2">
    <source>
        <dbReference type="EMBL" id="TQJ06468.1"/>
    </source>
</evidence>
<organism evidence="2 3">
    <name type="scientific">Kribbella jejuensis</name>
    <dbReference type="NCBI Taxonomy" id="236068"/>
    <lineage>
        <taxon>Bacteria</taxon>
        <taxon>Bacillati</taxon>
        <taxon>Actinomycetota</taxon>
        <taxon>Actinomycetes</taxon>
        <taxon>Propionibacteriales</taxon>
        <taxon>Kribbellaceae</taxon>
        <taxon>Kribbella</taxon>
    </lineage>
</organism>
<evidence type="ECO:0000256" key="1">
    <source>
        <dbReference type="SAM" id="MobiDB-lite"/>
    </source>
</evidence>
<gene>
    <name evidence="2" type="ORF">FB475_6129</name>
</gene>
<proteinExistence type="predicted"/>
<feature type="region of interest" description="Disordered" evidence="1">
    <location>
        <begin position="17"/>
        <end position="39"/>
    </location>
</feature>
<sequence length="39" mass="4267">MCNLPPEIRAALYGIPEDADVPDESADDCAEDLDSWETV</sequence>
<name>A0A542DTR9_9ACTN</name>
<keyword evidence="3" id="KW-1185">Reference proteome</keyword>
<reference evidence="2 3" key="1">
    <citation type="submission" date="2019-06" db="EMBL/GenBank/DDBJ databases">
        <title>Sequencing the genomes of 1000 actinobacteria strains.</title>
        <authorList>
            <person name="Klenk H.-P."/>
        </authorList>
    </citation>
    <scope>NUCLEOTIDE SEQUENCE [LARGE SCALE GENOMIC DNA]</scope>
    <source>
        <strain evidence="2 3">DSM 17305</strain>
    </source>
</reference>